<dbReference type="SMART" id="SM01057">
    <property type="entry name" value="Carb_anhydrase"/>
    <property type="match status" value="1"/>
</dbReference>
<dbReference type="Proteomes" id="UP000826234">
    <property type="component" value="Unassembled WGS sequence"/>
</dbReference>
<name>A0ABQ7T9E4_PHRPL</name>
<feature type="transmembrane region" description="Helical" evidence="2">
    <location>
        <begin position="179"/>
        <end position="199"/>
    </location>
</feature>
<comment type="caution">
    <text evidence="4">The sequence shown here is derived from an EMBL/GenBank/DDBJ whole genome shotgun (WGS) entry which is preliminary data.</text>
</comment>
<keyword evidence="2" id="KW-0812">Transmembrane</keyword>
<keyword evidence="2" id="KW-1133">Transmembrane helix</keyword>
<dbReference type="Pfam" id="PF00194">
    <property type="entry name" value="Carb_anhydrase"/>
    <property type="match status" value="2"/>
</dbReference>
<evidence type="ECO:0000259" key="3">
    <source>
        <dbReference type="PROSITE" id="PS51144"/>
    </source>
</evidence>
<gene>
    <name evidence="4" type="ORF">JD844_001290</name>
</gene>
<dbReference type="InterPro" id="IPR036398">
    <property type="entry name" value="CA_dom_sf"/>
</dbReference>
<evidence type="ECO:0000313" key="5">
    <source>
        <dbReference type="Proteomes" id="UP000826234"/>
    </source>
</evidence>
<evidence type="ECO:0000256" key="2">
    <source>
        <dbReference type="SAM" id="Phobius"/>
    </source>
</evidence>
<evidence type="ECO:0000313" key="4">
    <source>
        <dbReference type="EMBL" id="KAH0626352.1"/>
    </source>
</evidence>
<dbReference type="Gene3D" id="3.10.200.10">
    <property type="entry name" value="Alpha carbonic anhydrase"/>
    <property type="match status" value="2"/>
</dbReference>
<keyword evidence="2" id="KW-0472">Membrane</keyword>
<protein>
    <recommendedName>
        <fullName evidence="3">Alpha-carbonic anhydrase domain-containing protein</fullName>
    </recommendedName>
</protein>
<feature type="domain" description="Alpha-carbonic anhydrase" evidence="3">
    <location>
        <begin position="1"/>
        <end position="204"/>
    </location>
</feature>
<keyword evidence="5" id="KW-1185">Reference proteome</keyword>
<dbReference type="PROSITE" id="PS51144">
    <property type="entry name" value="ALPHA_CA_2"/>
    <property type="match status" value="1"/>
</dbReference>
<sequence>MRCSWCYNEPQCGPNTWLSIVDIELGDGLYLAGHGLPASYTAKSFHLHWGNGVSKPGSEHNVDGKRYSMEGSEKAKGKTAQAWELFTKNLHKVSEKGEDTDLTSTVSLLDLVGSTDLGHYYRYSGSLTTPECTAFPSELHSTDSSSGPWIENNFRPLQKIGERKVEASASLKVRSAASFISQPATLLLFLFIITLDFSLPVQRL</sequence>
<proteinExistence type="inferred from homology"/>
<evidence type="ECO:0000256" key="1">
    <source>
        <dbReference type="ARBA" id="ARBA00010718"/>
    </source>
</evidence>
<dbReference type="PANTHER" id="PTHR18952:SF200">
    <property type="entry name" value="CARBONIC ANHYDRASE"/>
    <property type="match status" value="1"/>
</dbReference>
<comment type="similarity">
    <text evidence="1">Belongs to the alpha-carbonic anhydrase family.</text>
</comment>
<reference evidence="4 5" key="1">
    <citation type="journal article" date="2022" name="Gigascience">
        <title>A chromosome-level genome assembly and annotation of the desert horned lizard, Phrynosoma platyrhinos, provides insight into chromosomal rearrangements among reptiles.</title>
        <authorList>
            <person name="Koochekian N."/>
            <person name="Ascanio A."/>
            <person name="Farleigh K."/>
            <person name="Card D.C."/>
            <person name="Schield D.R."/>
            <person name="Castoe T.A."/>
            <person name="Jezkova T."/>
        </authorList>
    </citation>
    <scope>NUCLEOTIDE SEQUENCE [LARGE SCALE GENOMIC DNA]</scope>
    <source>
        <strain evidence="4">NK-2021</strain>
    </source>
</reference>
<dbReference type="InterPro" id="IPR023561">
    <property type="entry name" value="Carbonic_anhydrase_a-class"/>
</dbReference>
<dbReference type="EMBL" id="JAIPUX010000521">
    <property type="protein sequence ID" value="KAH0626352.1"/>
    <property type="molecule type" value="Genomic_DNA"/>
</dbReference>
<accession>A0ABQ7T9E4</accession>
<dbReference type="InterPro" id="IPR001148">
    <property type="entry name" value="CA_dom"/>
</dbReference>
<dbReference type="PANTHER" id="PTHR18952">
    <property type="entry name" value="CARBONIC ANHYDRASE"/>
    <property type="match status" value="1"/>
</dbReference>
<dbReference type="SUPFAM" id="SSF51069">
    <property type="entry name" value="Carbonic anhydrase"/>
    <property type="match status" value="1"/>
</dbReference>
<organism evidence="4 5">
    <name type="scientific">Phrynosoma platyrhinos</name>
    <name type="common">Desert horned lizard</name>
    <dbReference type="NCBI Taxonomy" id="52577"/>
    <lineage>
        <taxon>Eukaryota</taxon>
        <taxon>Metazoa</taxon>
        <taxon>Chordata</taxon>
        <taxon>Craniata</taxon>
        <taxon>Vertebrata</taxon>
        <taxon>Euteleostomi</taxon>
        <taxon>Lepidosauria</taxon>
        <taxon>Squamata</taxon>
        <taxon>Bifurcata</taxon>
        <taxon>Unidentata</taxon>
        <taxon>Episquamata</taxon>
        <taxon>Toxicofera</taxon>
        <taxon>Iguania</taxon>
        <taxon>Phrynosomatidae</taxon>
        <taxon>Phrynosomatinae</taxon>
        <taxon>Phrynosoma</taxon>
    </lineage>
</organism>